<accession>A0A5B7KD41</accession>
<evidence type="ECO:0000313" key="2">
    <source>
        <dbReference type="Proteomes" id="UP000324222"/>
    </source>
</evidence>
<reference evidence="1 2" key="1">
    <citation type="submission" date="2019-05" db="EMBL/GenBank/DDBJ databases">
        <title>Another draft genome of Portunus trituberculatus and its Hox gene families provides insights of decapod evolution.</title>
        <authorList>
            <person name="Jeong J.-H."/>
            <person name="Song I."/>
            <person name="Kim S."/>
            <person name="Choi T."/>
            <person name="Kim D."/>
            <person name="Ryu S."/>
            <person name="Kim W."/>
        </authorList>
    </citation>
    <scope>NUCLEOTIDE SEQUENCE [LARGE SCALE GENOMIC DNA]</scope>
    <source>
        <tissue evidence="1">Muscle</tissue>
    </source>
</reference>
<dbReference type="Proteomes" id="UP000324222">
    <property type="component" value="Unassembled WGS sequence"/>
</dbReference>
<evidence type="ECO:0000313" key="1">
    <source>
        <dbReference type="EMBL" id="MPD05070.1"/>
    </source>
</evidence>
<organism evidence="1 2">
    <name type="scientific">Portunus trituberculatus</name>
    <name type="common">Swimming crab</name>
    <name type="synonym">Neptunus trituberculatus</name>
    <dbReference type="NCBI Taxonomy" id="210409"/>
    <lineage>
        <taxon>Eukaryota</taxon>
        <taxon>Metazoa</taxon>
        <taxon>Ecdysozoa</taxon>
        <taxon>Arthropoda</taxon>
        <taxon>Crustacea</taxon>
        <taxon>Multicrustacea</taxon>
        <taxon>Malacostraca</taxon>
        <taxon>Eumalacostraca</taxon>
        <taxon>Eucarida</taxon>
        <taxon>Decapoda</taxon>
        <taxon>Pleocyemata</taxon>
        <taxon>Brachyura</taxon>
        <taxon>Eubrachyura</taxon>
        <taxon>Portunoidea</taxon>
        <taxon>Portunidae</taxon>
        <taxon>Portuninae</taxon>
        <taxon>Portunus</taxon>
    </lineage>
</organism>
<sequence>MGSDHLPVIIAFPSVPPPPPTSRRPRWSFNKGDLAKRLAFAAWRKNPTPSLRQRFHYLEAQCKSVILDEKCSAWASSCASLSFSTSVSRAWSFFRKMVHPQPPLTFLLTSDGVLLTTDAEKAECLTTHIHTTLDSPDPVPPTCATLFLTLQP</sequence>
<gene>
    <name evidence="1" type="ORF">E2C01_100793</name>
</gene>
<keyword evidence="2" id="KW-1185">Reference proteome</keyword>
<name>A0A5B7KD41_PORTR</name>
<proteinExistence type="predicted"/>
<dbReference type="AlphaFoldDB" id="A0A5B7KD41"/>
<comment type="caution">
    <text evidence="1">The sequence shown here is derived from an EMBL/GenBank/DDBJ whole genome shotgun (WGS) entry which is preliminary data.</text>
</comment>
<protein>
    <submittedName>
        <fullName evidence="1">Uncharacterized protein</fullName>
    </submittedName>
</protein>
<dbReference type="EMBL" id="VSRR010144244">
    <property type="protein sequence ID" value="MPD05070.1"/>
    <property type="molecule type" value="Genomic_DNA"/>
</dbReference>